<gene>
    <name evidence="1" type="ORF">X777_12249</name>
</gene>
<proteinExistence type="predicted"/>
<name>A0A026W1Q6_OOCBI</name>
<sequence>MCPISVVYDYHCVRFHTRCVCFLLCPIRFMSDSLNLLCPIYSMRNWDHP</sequence>
<dbReference type="Proteomes" id="UP000053097">
    <property type="component" value="Unassembled WGS sequence"/>
</dbReference>
<dbReference type="EMBL" id="KK107510">
    <property type="protein sequence ID" value="EZA49511.1"/>
    <property type="molecule type" value="Genomic_DNA"/>
</dbReference>
<organism evidence="1 2">
    <name type="scientific">Ooceraea biroi</name>
    <name type="common">Clonal raider ant</name>
    <name type="synonym">Cerapachys biroi</name>
    <dbReference type="NCBI Taxonomy" id="2015173"/>
    <lineage>
        <taxon>Eukaryota</taxon>
        <taxon>Metazoa</taxon>
        <taxon>Ecdysozoa</taxon>
        <taxon>Arthropoda</taxon>
        <taxon>Hexapoda</taxon>
        <taxon>Insecta</taxon>
        <taxon>Pterygota</taxon>
        <taxon>Neoptera</taxon>
        <taxon>Endopterygota</taxon>
        <taxon>Hymenoptera</taxon>
        <taxon>Apocrita</taxon>
        <taxon>Aculeata</taxon>
        <taxon>Formicoidea</taxon>
        <taxon>Formicidae</taxon>
        <taxon>Dorylinae</taxon>
        <taxon>Ooceraea</taxon>
    </lineage>
</organism>
<dbReference type="AlphaFoldDB" id="A0A026W1Q6"/>
<accession>A0A026W1Q6</accession>
<protein>
    <submittedName>
        <fullName evidence="1">Uncharacterized protein</fullName>
    </submittedName>
</protein>
<keyword evidence="2" id="KW-1185">Reference proteome</keyword>
<evidence type="ECO:0000313" key="2">
    <source>
        <dbReference type="Proteomes" id="UP000053097"/>
    </source>
</evidence>
<reference evidence="1 2" key="1">
    <citation type="journal article" date="2014" name="Curr. Biol.">
        <title>The genome of the clonal raider ant Cerapachys biroi.</title>
        <authorList>
            <person name="Oxley P.R."/>
            <person name="Ji L."/>
            <person name="Fetter-Pruneda I."/>
            <person name="McKenzie S.K."/>
            <person name="Li C."/>
            <person name="Hu H."/>
            <person name="Zhang G."/>
            <person name="Kronauer D.J."/>
        </authorList>
    </citation>
    <scope>NUCLEOTIDE SEQUENCE [LARGE SCALE GENOMIC DNA]</scope>
</reference>
<evidence type="ECO:0000313" key="1">
    <source>
        <dbReference type="EMBL" id="EZA49511.1"/>
    </source>
</evidence>